<dbReference type="PANTHER" id="PTHR33791:SF11">
    <property type="entry name" value="CHAPERONIN-LIKE RBCX PROTEIN"/>
    <property type="match status" value="1"/>
</dbReference>
<dbReference type="GO" id="GO:0044183">
    <property type="term" value="F:protein folding chaperone"/>
    <property type="evidence" value="ECO:0007669"/>
    <property type="project" value="InterPro"/>
</dbReference>
<name>A0AAE1SLS2_9SOLA</name>
<dbReference type="InterPro" id="IPR038052">
    <property type="entry name" value="Chaperonin_RbcX_sf"/>
</dbReference>
<keyword evidence="3" id="KW-0120">Carbon dioxide fixation</keyword>
<dbReference type="AlphaFoldDB" id="A0AAE1SLS2"/>
<dbReference type="GO" id="GO:0015979">
    <property type="term" value="P:photosynthesis"/>
    <property type="evidence" value="ECO:0007669"/>
    <property type="project" value="UniProtKB-KW"/>
</dbReference>
<organism evidence="4 5">
    <name type="scientific">Anisodus tanguticus</name>
    <dbReference type="NCBI Taxonomy" id="243964"/>
    <lineage>
        <taxon>Eukaryota</taxon>
        <taxon>Viridiplantae</taxon>
        <taxon>Streptophyta</taxon>
        <taxon>Embryophyta</taxon>
        <taxon>Tracheophyta</taxon>
        <taxon>Spermatophyta</taxon>
        <taxon>Magnoliopsida</taxon>
        <taxon>eudicotyledons</taxon>
        <taxon>Gunneridae</taxon>
        <taxon>Pentapetalae</taxon>
        <taxon>asterids</taxon>
        <taxon>lamiids</taxon>
        <taxon>Solanales</taxon>
        <taxon>Solanaceae</taxon>
        <taxon>Solanoideae</taxon>
        <taxon>Hyoscyameae</taxon>
        <taxon>Anisodus</taxon>
    </lineage>
</organism>
<evidence type="ECO:0000256" key="3">
    <source>
        <dbReference type="ARBA" id="ARBA00023300"/>
    </source>
</evidence>
<comment type="caution">
    <text evidence="4">The sequence shown here is derived from an EMBL/GenBank/DDBJ whole genome shotgun (WGS) entry which is preliminary data.</text>
</comment>
<dbReference type="SUPFAM" id="SSF158615">
    <property type="entry name" value="RbcX-like"/>
    <property type="match status" value="2"/>
</dbReference>
<protein>
    <submittedName>
        <fullName evidence="4">Uncharacterized protein</fullName>
    </submittedName>
</protein>
<dbReference type="InterPro" id="IPR003435">
    <property type="entry name" value="Chaperonin_RcbX"/>
</dbReference>
<dbReference type="GO" id="GO:0110102">
    <property type="term" value="P:ribulose bisphosphate carboxylase complex assembly"/>
    <property type="evidence" value="ECO:0007669"/>
    <property type="project" value="InterPro"/>
</dbReference>
<evidence type="ECO:0000256" key="2">
    <source>
        <dbReference type="ARBA" id="ARBA00023186"/>
    </source>
</evidence>
<dbReference type="GO" id="GO:0015977">
    <property type="term" value="P:carbon fixation"/>
    <property type="evidence" value="ECO:0007669"/>
    <property type="project" value="UniProtKB-KW"/>
</dbReference>
<evidence type="ECO:0000313" key="5">
    <source>
        <dbReference type="Proteomes" id="UP001291623"/>
    </source>
</evidence>
<evidence type="ECO:0000313" key="4">
    <source>
        <dbReference type="EMBL" id="KAK4372162.1"/>
    </source>
</evidence>
<gene>
    <name evidence="4" type="ORF">RND71_007546</name>
</gene>
<dbReference type="Proteomes" id="UP001291623">
    <property type="component" value="Unassembled WGS sequence"/>
</dbReference>
<keyword evidence="2" id="KW-0143">Chaperone</keyword>
<dbReference type="Gene3D" id="1.10.1200.210">
    <property type="entry name" value="Chaperonin-like RbcX"/>
    <property type="match status" value="1"/>
</dbReference>
<dbReference type="EMBL" id="JAVYJV010000004">
    <property type="protein sequence ID" value="KAK4372162.1"/>
    <property type="molecule type" value="Genomic_DNA"/>
</dbReference>
<dbReference type="PANTHER" id="PTHR33791">
    <property type="entry name" value="CHAPERONIN-LIKE RBCX PROTEIN 1, CHLOROPLASTIC"/>
    <property type="match status" value="1"/>
</dbReference>
<evidence type="ECO:0000256" key="1">
    <source>
        <dbReference type="ARBA" id="ARBA00022531"/>
    </source>
</evidence>
<dbReference type="Pfam" id="PF02341">
    <property type="entry name" value="RbcX"/>
    <property type="match status" value="1"/>
</dbReference>
<proteinExistence type="predicted"/>
<reference evidence="4" key="1">
    <citation type="submission" date="2023-12" db="EMBL/GenBank/DDBJ databases">
        <title>Genome assembly of Anisodus tanguticus.</title>
        <authorList>
            <person name="Wang Y.-J."/>
        </authorList>
    </citation>
    <scope>NUCLEOTIDE SEQUENCE</scope>
    <source>
        <strain evidence="4">KB-2021</strain>
        <tissue evidence="4">Leaf</tissue>
    </source>
</reference>
<accession>A0AAE1SLS2</accession>
<keyword evidence="5" id="KW-1185">Reference proteome</keyword>
<sequence length="258" mass="29351">MVGTISGTSRSLASTHSSPCLCLNSSLNSGSSNFKTSGELGLWRSFKGRKQLNLSSSFLEIWCEWKLSAKMISLAANGGSRKRQKVGKFSVVGGLEVEDDDSGEDVKNEMINVITYKAVRTVLQQLYEMNPPQYTWFYKLGMLCFGATKGVTYKWSKKWSNNLRKLGSNQSRGDTSFIVQHVPNTGKDFLQQLFKEKRELAERVMITRLNLYSIWMQKCDHAEIYNRISDQNVELMRERLTQTVIWQSEDEEIAGSLD</sequence>
<keyword evidence="1" id="KW-0602">Photosynthesis</keyword>